<accession>A0A1H1PS02</accession>
<keyword evidence="6" id="KW-1278">Translocase</keyword>
<dbReference type="EC" id="7.1.1.1" evidence="3"/>
<dbReference type="GO" id="GO:0008750">
    <property type="term" value="F:proton-translocating NAD(P)+ transhydrogenase activity"/>
    <property type="evidence" value="ECO:0007669"/>
    <property type="project" value="UniProtKB-EC"/>
</dbReference>
<evidence type="ECO:0000256" key="7">
    <source>
        <dbReference type="ARBA" id="ARBA00023027"/>
    </source>
</evidence>
<keyword evidence="12" id="KW-1185">Reference proteome</keyword>
<dbReference type="AlphaFoldDB" id="A0A1H1PS02"/>
<evidence type="ECO:0000256" key="4">
    <source>
        <dbReference type="ARBA" id="ARBA00022741"/>
    </source>
</evidence>
<comment type="similarity">
    <text evidence="2">Belongs to the AlaDH/PNT family.</text>
</comment>
<dbReference type="SUPFAM" id="SSF51735">
    <property type="entry name" value="NAD(P)-binding Rossmann-fold domains"/>
    <property type="match status" value="1"/>
</dbReference>
<comment type="function">
    <text evidence="1">The transhydrogenation between NADH and NADP is coupled to respiration and ATP hydrolysis and functions as a proton pump across the membrane.</text>
</comment>
<dbReference type="PROSITE" id="PS00837">
    <property type="entry name" value="ALADH_PNT_2"/>
    <property type="match status" value="1"/>
</dbReference>
<dbReference type="GO" id="GO:0006740">
    <property type="term" value="P:NADPH regeneration"/>
    <property type="evidence" value="ECO:0007669"/>
    <property type="project" value="TreeGrafter"/>
</dbReference>
<evidence type="ECO:0000256" key="2">
    <source>
        <dbReference type="ARBA" id="ARBA00005689"/>
    </source>
</evidence>
<protein>
    <recommendedName>
        <fullName evidence="3">proton-translocating NAD(P)(+) transhydrogenase</fullName>
        <ecNumber evidence="3">7.1.1.1</ecNumber>
    </recommendedName>
</protein>
<name>A0A1H1PS02_9ACTN</name>
<evidence type="ECO:0000259" key="10">
    <source>
        <dbReference type="SMART" id="SM01003"/>
    </source>
</evidence>
<dbReference type="GO" id="GO:0005886">
    <property type="term" value="C:plasma membrane"/>
    <property type="evidence" value="ECO:0007669"/>
    <property type="project" value="TreeGrafter"/>
</dbReference>
<dbReference type="SUPFAM" id="SSF52283">
    <property type="entry name" value="Formate/glycerate dehydrogenase catalytic domain-like"/>
    <property type="match status" value="1"/>
</dbReference>
<dbReference type="CDD" id="cd05304">
    <property type="entry name" value="Rubrum_tdh"/>
    <property type="match status" value="1"/>
</dbReference>
<evidence type="ECO:0000256" key="1">
    <source>
        <dbReference type="ARBA" id="ARBA00003943"/>
    </source>
</evidence>
<dbReference type="Pfam" id="PF01262">
    <property type="entry name" value="AlaDh_PNT_C"/>
    <property type="match status" value="1"/>
</dbReference>
<evidence type="ECO:0000256" key="6">
    <source>
        <dbReference type="ARBA" id="ARBA00022967"/>
    </source>
</evidence>
<evidence type="ECO:0000313" key="11">
    <source>
        <dbReference type="EMBL" id="SDS14131.1"/>
    </source>
</evidence>
<organism evidence="11 12">
    <name type="scientific">Actinopolymorpha singaporensis</name>
    <dbReference type="NCBI Taxonomy" id="117157"/>
    <lineage>
        <taxon>Bacteria</taxon>
        <taxon>Bacillati</taxon>
        <taxon>Actinomycetota</taxon>
        <taxon>Actinomycetes</taxon>
        <taxon>Propionibacteriales</taxon>
        <taxon>Actinopolymorphaceae</taxon>
        <taxon>Actinopolymorpha</taxon>
    </lineage>
</organism>
<dbReference type="SMART" id="SM01002">
    <property type="entry name" value="AlaDh_PNT_C"/>
    <property type="match status" value="1"/>
</dbReference>
<gene>
    <name evidence="11" type="ORF">SAMN04489717_1750</name>
</gene>
<proteinExistence type="inferred from homology"/>
<dbReference type="OrthoDB" id="9804592at2"/>
<dbReference type="SMART" id="SM01003">
    <property type="entry name" value="AlaDh_PNT_N"/>
    <property type="match status" value="1"/>
</dbReference>
<evidence type="ECO:0000256" key="3">
    <source>
        <dbReference type="ARBA" id="ARBA00012943"/>
    </source>
</evidence>
<dbReference type="STRING" id="117157.SAMN04489717_1750"/>
<dbReference type="Proteomes" id="UP000198983">
    <property type="component" value="Chromosome I"/>
</dbReference>
<reference evidence="11 12" key="1">
    <citation type="submission" date="2016-10" db="EMBL/GenBank/DDBJ databases">
        <authorList>
            <person name="de Groot N.N."/>
        </authorList>
    </citation>
    <scope>NUCLEOTIDE SEQUENCE [LARGE SCALE GENOMIC DNA]</scope>
    <source>
        <strain evidence="11 12">DSM 22024</strain>
    </source>
</reference>
<dbReference type="Pfam" id="PF05222">
    <property type="entry name" value="AlaDh_PNT_N"/>
    <property type="match status" value="1"/>
</dbReference>
<keyword evidence="5" id="KW-0521">NADP</keyword>
<dbReference type="EMBL" id="LT629732">
    <property type="protein sequence ID" value="SDS14131.1"/>
    <property type="molecule type" value="Genomic_DNA"/>
</dbReference>
<feature type="domain" description="Alanine dehydrogenase/pyridine nucleotide transhydrogenase NAD(H)-binding" evidence="9">
    <location>
        <begin position="145"/>
        <end position="308"/>
    </location>
</feature>
<keyword evidence="7" id="KW-0520">NAD</keyword>
<dbReference type="GO" id="GO:0016491">
    <property type="term" value="F:oxidoreductase activity"/>
    <property type="evidence" value="ECO:0007669"/>
    <property type="project" value="InterPro"/>
</dbReference>
<keyword evidence="4" id="KW-0547">Nucleotide-binding</keyword>
<dbReference type="GO" id="GO:0050661">
    <property type="term" value="F:NADP binding"/>
    <property type="evidence" value="ECO:0007669"/>
    <property type="project" value="TreeGrafter"/>
</dbReference>
<evidence type="ECO:0000259" key="9">
    <source>
        <dbReference type="SMART" id="SM01002"/>
    </source>
</evidence>
<dbReference type="RefSeq" id="WP_092652238.1">
    <property type="nucleotide sequence ID" value="NZ_LT629732.1"/>
</dbReference>
<evidence type="ECO:0000256" key="5">
    <source>
        <dbReference type="ARBA" id="ARBA00022857"/>
    </source>
</evidence>
<dbReference type="Gene3D" id="3.40.50.720">
    <property type="entry name" value="NAD(P)-binding Rossmann-like Domain"/>
    <property type="match status" value="2"/>
</dbReference>
<dbReference type="InterPro" id="IPR036291">
    <property type="entry name" value="NAD(P)-bd_dom_sf"/>
</dbReference>
<sequence>MRIAVLRERRTGERRVALLPEQLPRLLAAGVEVSVESGAGNEAGATDDDYRAVGAQVSEDVLTGADVVVSVQPINLSTARQIGEGVVTVSFLPTAEEVPLVRRLRERRITSFSMDLVPRTARAQPMDALSSQSMVAGYRGAIVAAERLQRFFPLFMTAAGTVRPATVLVLGAGVAGLQAIATARRLGAVVEAYDVRESSAEEVASVGGKFVQLDLPPLAGAGGYAREMTEERATRQRELLAPHVAAADVLITTAAVPGRTAPVLVTTDMVAGMRAGSVVVDLAADQGGNVEGSIPGHEVMVEGVLVWGGSNVPSQLPRPASELYGHNVVNVLLLMLRVGALHLDFGDDILSATCVTHAGEVVHRPTLELLGEVG</sequence>
<dbReference type="PANTHER" id="PTHR10160:SF19">
    <property type="entry name" value="PROTON-TRANSLOCATING NAD(P)(+) TRANSHYDROGENASE"/>
    <property type="match status" value="1"/>
</dbReference>
<comment type="catalytic activity">
    <reaction evidence="8">
        <text>NAD(+) + NADPH + H(+)(in) = NADH + NADP(+) + H(+)(out)</text>
        <dbReference type="Rhea" id="RHEA:47992"/>
        <dbReference type="ChEBI" id="CHEBI:15378"/>
        <dbReference type="ChEBI" id="CHEBI:57540"/>
        <dbReference type="ChEBI" id="CHEBI:57783"/>
        <dbReference type="ChEBI" id="CHEBI:57945"/>
        <dbReference type="ChEBI" id="CHEBI:58349"/>
        <dbReference type="EC" id="7.1.1.1"/>
    </reaction>
</comment>
<evidence type="ECO:0000313" key="12">
    <source>
        <dbReference type="Proteomes" id="UP000198983"/>
    </source>
</evidence>
<dbReference type="InterPro" id="IPR007698">
    <property type="entry name" value="AlaDH/PNT_NAD(H)-bd"/>
</dbReference>
<dbReference type="PANTHER" id="PTHR10160">
    <property type="entry name" value="NAD(P) TRANSHYDROGENASE"/>
    <property type="match status" value="1"/>
</dbReference>
<evidence type="ECO:0000256" key="8">
    <source>
        <dbReference type="ARBA" id="ARBA00048202"/>
    </source>
</evidence>
<feature type="domain" description="Alanine dehydrogenase/pyridine nucleotide transhydrogenase N-terminal" evidence="10">
    <location>
        <begin position="4"/>
        <end position="136"/>
    </location>
</feature>
<dbReference type="InterPro" id="IPR007886">
    <property type="entry name" value="AlaDH/PNT_N"/>
</dbReference>
<dbReference type="InterPro" id="IPR008143">
    <property type="entry name" value="Ala_DH/PNT_CS2"/>
</dbReference>